<comment type="caution">
    <text evidence="3">The sequence shown here is derived from an EMBL/GenBank/DDBJ whole genome shotgun (WGS) entry which is preliminary data.</text>
</comment>
<dbReference type="PANTHER" id="PTHR43861">
    <property type="entry name" value="TRANS-ACONITATE 2-METHYLTRANSFERASE-RELATED"/>
    <property type="match status" value="1"/>
</dbReference>
<dbReference type="InterPro" id="IPR041698">
    <property type="entry name" value="Methyltransf_25"/>
</dbReference>
<dbReference type="SUPFAM" id="SSF53335">
    <property type="entry name" value="S-adenosyl-L-methionine-dependent methyltransferases"/>
    <property type="match status" value="1"/>
</dbReference>
<dbReference type="CDD" id="cd02440">
    <property type="entry name" value="AdoMet_MTases"/>
    <property type="match status" value="1"/>
</dbReference>
<keyword evidence="3" id="KW-0489">Methyltransferase</keyword>
<evidence type="ECO:0000256" key="1">
    <source>
        <dbReference type="ARBA" id="ARBA00022679"/>
    </source>
</evidence>
<evidence type="ECO:0000313" key="4">
    <source>
        <dbReference type="Proteomes" id="UP000295418"/>
    </source>
</evidence>
<feature type="domain" description="Methyltransferase" evidence="2">
    <location>
        <begin position="50"/>
        <end position="141"/>
    </location>
</feature>
<dbReference type="Proteomes" id="UP000295418">
    <property type="component" value="Unassembled WGS sequence"/>
</dbReference>
<evidence type="ECO:0000313" key="3">
    <source>
        <dbReference type="EMBL" id="TCZ79304.1"/>
    </source>
</evidence>
<dbReference type="Gene3D" id="6.10.140.280">
    <property type="match status" value="1"/>
</dbReference>
<reference evidence="3 4" key="1">
    <citation type="submission" date="2019-03" db="EMBL/GenBank/DDBJ databases">
        <authorList>
            <person name="Kim M.K.M."/>
        </authorList>
    </citation>
    <scope>NUCLEOTIDE SEQUENCE [LARGE SCALE GENOMIC DNA]</scope>
    <source>
        <strain evidence="3 4">18JY21-1</strain>
    </source>
</reference>
<evidence type="ECO:0000259" key="2">
    <source>
        <dbReference type="Pfam" id="PF13649"/>
    </source>
</evidence>
<dbReference type="RefSeq" id="WP_132416960.1">
    <property type="nucleotide sequence ID" value="NZ_SKFG01000003.1"/>
</dbReference>
<sequence length="227" mass="26699">MENVRHDVKKQFNDVAQVYDKQREKLIPCFKDFYTIATALAELENDCPKVIDLGAGTGLFSSYILNKYPKAQLTLIDLSEGMLEIAKKRFHNHDDIKYIVSDYTKYEYQERYDLVISSLSIHHLTDSEKKDLYHKVYSIMNNNSIFINADQVLGNTDFLDSLYKSDWENYIEHSGLDRNEITAARERTKLDKMTTLELQLKWLKDAGFSDVDCMYKYYNFVVMYARK</sequence>
<keyword evidence="4" id="KW-1185">Reference proteome</keyword>
<dbReference type="GO" id="GO:0032259">
    <property type="term" value="P:methylation"/>
    <property type="evidence" value="ECO:0007669"/>
    <property type="project" value="UniProtKB-KW"/>
</dbReference>
<dbReference type="Gene3D" id="3.40.50.150">
    <property type="entry name" value="Vaccinia Virus protein VP39"/>
    <property type="match status" value="1"/>
</dbReference>
<accession>A0A4R4EGT5</accession>
<dbReference type="InterPro" id="IPR029063">
    <property type="entry name" value="SAM-dependent_MTases_sf"/>
</dbReference>
<organism evidence="3 4">
    <name type="scientific">Paenibacillus albiflavus</name>
    <dbReference type="NCBI Taxonomy" id="2545760"/>
    <lineage>
        <taxon>Bacteria</taxon>
        <taxon>Bacillati</taxon>
        <taxon>Bacillota</taxon>
        <taxon>Bacilli</taxon>
        <taxon>Bacillales</taxon>
        <taxon>Paenibacillaceae</taxon>
        <taxon>Paenibacillus</taxon>
    </lineage>
</organism>
<dbReference type="EMBL" id="SKFG01000003">
    <property type="protein sequence ID" value="TCZ79304.1"/>
    <property type="molecule type" value="Genomic_DNA"/>
</dbReference>
<gene>
    <name evidence="3" type="ORF">E0485_05415</name>
</gene>
<dbReference type="AlphaFoldDB" id="A0A4R4EGT5"/>
<name>A0A4R4EGT5_9BACL</name>
<dbReference type="OrthoDB" id="465705at2"/>
<proteinExistence type="predicted"/>
<protein>
    <submittedName>
        <fullName evidence="3">Class I SAM-dependent methyltransferase</fullName>
    </submittedName>
</protein>
<keyword evidence="1 3" id="KW-0808">Transferase</keyword>
<dbReference type="Pfam" id="PF13649">
    <property type="entry name" value="Methyltransf_25"/>
    <property type="match status" value="1"/>
</dbReference>
<dbReference type="GO" id="GO:0008168">
    <property type="term" value="F:methyltransferase activity"/>
    <property type="evidence" value="ECO:0007669"/>
    <property type="project" value="UniProtKB-KW"/>
</dbReference>